<organism evidence="1 2">
    <name type="scientific">Meloidogyne graminicola</name>
    <dbReference type="NCBI Taxonomy" id="189291"/>
    <lineage>
        <taxon>Eukaryota</taxon>
        <taxon>Metazoa</taxon>
        <taxon>Ecdysozoa</taxon>
        <taxon>Nematoda</taxon>
        <taxon>Chromadorea</taxon>
        <taxon>Rhabditida</taxon>
        <taxon>Tylenchina</taxon>
        <taxon>Tylenchomorpha</taxon>
        <taxon>Tylenchoidea</taxon>
        <taxon>Meloidogynidae</taxon>
        <taxon>Meloidogyninae</taxon>
        <taxon>Meloidogyne</taxon>
    </lineage>
</organism>
<keyword evidence="2" id="KW-1185">Reference proteome</keyword>
<feature type="non-terminal residue" evidence="1">
    <location>
        <position position="1"/>
    </location>
</feature>
<protein>
    <submittedName>
        <fullName evidence="1">Uncharacterized protein</fullName>
    </submittedName>
</protein>
<comment type="caution">
    <text evidence="1">The sequence shown here is derived from an EMBL/GenBank/DDBJ whole genome shotgun (WGS) entry which is preliminary data.</text>
</comment>
<dbReference type="Proteomes" id="UP000605970">
    <property type="component" value="Unassembled WGS sequence"/>
</dbReference>
<evidence type="ECO:0000313" key="1">
    <source>
        <dbReference type="EMBL" id="KAF7632790.1"/>
    </source>
</evidence>
<sequence length="38" mass="4723">IIISTEVFRKRVKLKIIKTTDIKINFPFWRKKIKKQTY</sequence>
<gene>
    <name evidence="1" type="ORF">Mgra_00007852</name>
</gene>
<reference evidence="1" key="1">
    <citation type="journal article" date="2020" name="Ecol. Evol.">
        <title>Genome structure and content of the rice root-knot nematode (Meloidogyne graminicola).</title>
        <authorList>
            <person name="Phan N.T."/>
            <person name="Danchin E.G.J."/>
            <person name="Klopp C."/>
            <person name="Perfus-Barbeoch L."/>
            <person name="Kozlowski D.K."/>
            <person name="Koutsovoulos G.D."/>
            <person name="Lopez-Roques C."/>
            <person name="Bouchez O."/>
            <person name="Zahm M."/>
            <person name="Besnard G."/>
            <person name="Bellafiore S."/>
        </authorList>
    </citation>
    <scope>NUCLEOTIDE SEQUENCE</scope>
    <source>
        <strain evidence="1">VN-18</strain>
    </source>
</reference>
<name>A0A8S9ZHG6_9BILA</name>
<evidence type="ECO:0000313" key="2">
    <source>
        <dbReference type="Proteomes" id="UP000605970"/>
    </source>
</evidence>
<dbReference type="EMBL" id="JABEBT010000094">
    <property type="protein sequence ID" value="KAF7632790.1"/>
    <property type="molecule type" value="Genomic_DNA"/>
</dbReference>
<dbReference type="AlphaFoldDB" id="A0A8S9ZHG6"/>
<accession>A0A8S9ZHG6</accession>
<proteinExistence type="predicted"/>